<evidence type="ECO:0000313" key="2">
    <source>
        <dbReference type="EMBL" id="KAJ1354408.1"/>
    </source>
</evidence>
<feature type="compositionally biased region" description="Basic and acidic residues" evidence="1">
    <location>
        <begin position="52"/>
        <end position="64"/>
    </location>
</feature>
<reference evidence="2" key="1">
    <citation type="submission" date="2021-06" db="EMBL/GenBank/DDBJ databases">
        <title>Parelaphostrongylus tenuis whole genome reference sequence.</title>
        <authorList>
            <person name="Garwood T.J."/>
            <person name="Larsen P.A."/>
            <person name="Fountain-Jones N.M."/>
            <person name="Garbe J.R."/>
            <person name="Macchietto M.G."/>
            <person name="Kania S.A."/>
            <person name="Gerhold R.W."/>
            <person name="Richards J.E."/>
            <person name="Wolf T.M."/>
        </authorList>
    </citation>
    <scope>NUCLEOTIDE SEQUENCE</scope>
    <source>
        <strain evidence="2">MNPRO001-30</strain>
        <tissue evidence="2">Meninges</tissue>
    </source>
</reference>
<feature type="region of interest" description="Disordered" evidence="1">
    <location>
        <begin position="34"/>
        <end position="96"/>
    </location>
</feature>
<organism evidence="2 3">
    <name type="scientific">Parelaphostrongylus tenuis</name>
    <name type="common">Meningeal worm</name>
    <dbReference type="NCBI Taxonomy" id="148309"/>
    <lineage>
        <taxon>Eukaryota</taxon>
        <taxon>Metazoa</taxon>
        <taxon>Ecdysozoa</taxon>
        <taxon>Nematoda</taxon>
        <taxon>Chromadorea</taxon>
        <taxon>Rhabditida</taxon>
        <taxon>Rhabditina</taxon>
        <taxon>Rhabditomorpha</taxon>
        <taxon>Strongyloidea</taxon>
        <taxon>Metastrongylidae</taxon>
        <taxon>Parelaphostrongylus</taxon>
    </lineage>
</organism>
<protein>
    <submittedName>
        <fullName evidence="2">Uncharacterized protein</fullName>
    </submittedName>
</protein>
<feature type="region of interest" description="Disordered" evidence="1">
    <location>
        <begin position="1"/>
        <end position="21"/>
    </location>
</feature>
<gene>
    <name evidence="2" type="ORF">KIN20_011338</name>
</gene>
<accession>A0AAD5MDY8</accession>
<name>A0AAD5MDY8_PARTN</name>
<evidence type="ECO:0000313" key="3">
    <source>
        <dbReference type="Proteomes" id="UP001196413"/>
    </source>
</evidence>
<dbReference type="AlphaFoldDB" id="A0AAD5MDY8"/>
<keyword evidence="3" id="KW-1185">Reference proteome</keyword>
<dbReference type="EMBL" id="JAHQIW010002075">
    <property type="protein sequence ID" value="KAJ1354408.1"/>
    <property type="molecule type" value="Genomic_DNA"/>
</dbReference>
<proteinExistence type="predicted"/>
<sequence length="96" mass="10687">MFEVAPTLHRTSSRSELHKTKTTSCNMWCTKRQPLNTKNRDESAARLSTKQARHDVRSPKEGRRCGTQPMVAPPAAAERRSGAPTSGRQSRLVLVS</sequence>
<dbReference type="Proteomes" id="UP001196413">
    <property type="component" value="Unassembled WGS sequence"/>
</dbReference>
<evidence type="ECO:0000256" key="1">
    <source>
        <dbReference type="SAM" id="MobiDB-lite"/>
    </source>
</evidence>
<comment type="caution">
    <text evidence="2">The sequence shown here is derived from an EMBL/GenBank/DDBJ whole genome shotgun (WGS) entry which is preliminary data.</text>
</comment>